<dbReference type="GO" id="GO:0015631">
    <property type="term" value="F:tubulin binding"/>
    <property type="evidence" value="ECO:0007669"/>
    <property type="project" value="TreeGrafter"/>
</dbReference>
<dbReference type="Pfam" id="PF03133">
    <property type="entry name" value="TTL"/>
    <property type="match status" value="1"/>
</dbReference>
<dbReference type="OrthoDB" id="2016263at2759"/>
<comment type="catalytic activity">
    <reaction evidence="6">
        <text>L-glutamyl-[protein] + L-glutamate + ATP = gamma-L-glutamyl-L-glutamyl-[protein] + ADP + phosphate + H(+)</text>
        <dbReference type="Rhea" id="RHEA:60144"/>
        <dbReference type="Rhea" id="RHEA-COMP:10208"/>
        <dbReference type="Rhea" id="RHEA-COMP:15517"/>
        <dbReference type="ChEBI" id="CHEBI:15378"/>
        <dbReference type="ChEBI" id="CHEBI:29973"/>
        <dbReference type="ChEBI" id="CHEBI:29985"/>
        <dbReference type="ChEBI" id="CHEBI:30616"/>
        <dbReference type="ChEBI" id="CHEBI:43474"/>
        <dbReference type="ChEBI" id="CHEBI:143622"/>
        <dbReference type="ChEBI" id="CHEBI:456216"/>
    </reaction>
    <physiologicalReaction direction="left-to-right" evidence="6">
        <dbReference type="Rhea" id="RHEA:60145"/>
    </physiologicalReaction>
</comment>
<dbReference type="EMBL" id="UYRT01113986">
    <property type="protein sequence ID" value="VDN49458.1"/>
    <property type="molecule type" value="Genomic_DNA"/>
</dbReference>
<keyword evidence="7" id="KW-0472">Membrane</keyword>
<dbReference type="PANTHER" id="PTHR12241:SF145">
    <property type="entry name" value="TUBULIN POLYGLUTAMYLASE TTLL5"/>
    <property type="match status" value="1"/>
</dbReference>
<dbReference type="GO" id="GO:0000226">
    <property type="term" value="P:microtubule cytoskeleton organization"/>
    <property type="evidence" value="ECO:0007669"/>
    <property type="project" value="TreeGrafter"/>
</dbReference>
<evidence type="ECO:0000256" key="3">
    <source>
        <dbReference type="ARBA" id="ARBA00022741"/>
    </source>
</evidence>
<evidence type="ECO:0000256" key="5">
    <source>
        <dbReference type="ARBA" id="ARBA00041448"/>
    </source>
</evidence>
<dbReference type="Gene3D" id="3.30.470.20">
    <property type="entry name" value="ATP-grasp fold, B domain"/>
    <property type="match status" value="1"/>
</dbReference>
<dbReference type="AlphaFoldDB" id="A0A183F0N3"/>
<protein>
    <recommendedName>
        <fullName evidence="5">Tubulin--tyrosine ligase-like protein 5</fullName>
    </recommendedName>
</protein>
<keyword evidence="3" id="KW-0547">Nucleotide-binding</keyword>
<dbReference type="WBParaSite" id="GPUH_0002680401-mRNA-1">
    <property type="protein sequence ID" value="GPUH_0002680401-mRNA-1"/>
    <property type="gene ID" value="GPUH_0002680401"/>
</dbReference>
<evidence type="ECO:0000256" key="4">
    <source>
        <dbReference type="ARBA" id="ARBA00022840"/>
    </source>
</evidence>
<gene>
    <name evidence="8" type="ORF">GPUH_LOCUS26775</name>
</gene>
<evidence type="ECO:0000313" key="10">
    <source>
        <dbReference type="WBParaSite" id="GPUH_0002680401-mRNA-1"/>
    </source>
</evidence>
<evidence type="ECO:0000313" key="9">
    <source>
        <dbReference type="Proteomes" id="UP000271098"/>
    </source>
</evidence>
<feature type="transmembrane region" description="Helical" evidence="7">
    <location>
        <begin position="60"/>
        <end position="84"/>
    </location>
</feature>
<evidence type="ECO:0000313" key="8">
    <source>
        <dbReference type="EMBL" id="VDN49458.1"/>
    </source>
</evidence>
<evidence type="ECO:0000256" key="7">
    <source>
        <dbReference type="SAM" id="Phobius"/>
    </source>
</evidence>
<keyword evidence="7" id="KW-1133">Transmembrane helix</keyword>
<reference evidence="8 9" key="2">
    <citation type="submission" date="2018-11" db="EMBL/GenBank/DDBJ databases">
        <authorList>
            <consortium name="Pathogen Informatics"/>
        </authorList>
    </citation>
    <scope>NUCLEOTIDE SEQUENCE [LARGE SCALE GENOMIC DNA]</scope>
</reference>
<name>A0A183F0N3_9BILA</name>
<dbReference type="GO" id="GO:0019098">
    <property type="term" value="P:reproductive behavior"/>
    <property type="evidence" value="ECO:0007669"/>
    <property type="project" value="UniProtKB-ARBA"/>
</dbReference>
<evidence type="ECO:0000256" key="6">
    <source>
        <dbReference type="ARBA" id="ARBA00049274"/>
    </source>
</evidence>
<dbReference type="InterPro" id="IPR004344">
    <property type="entry name" value="TTL/TTLL_fam"/>
</dbReference>
<dbReference type="GO" id="GO:0005524">
    <property type="term" value="F:ATP binding"/>
    <property type="evidence" value="ECO:0007669"/>
    <property type="project" value="UniProtKB-KW"/>
</dbReference>
<proteinExistence type="inferred from homology"/>
<dbReference type="GO" id="GO:0070740">
    <property type="term" value="F:tubulin-glutamic acid ligase activity"/>
    <property type="evidence" value="ECO:0007669"/>
    <property type="project" value="TreeGrafter"/>
</dbReference>
<comment type="similarity">
    <text evidence="1">Belongs to the tubulin--tyrosine ligase family.</text>
</comment>
<organism evidence="10">
    <name type="scientific">Gongylonema pulchrum</name>
    <dbReference type="NCBI Taxonomy" id="637853"/>
    <lineage>
        <taxon>Eukaryota</taxon>
        <taxon>Metazoa</taxon>
        <taxon>Ecdysozoa</taxon>
        <taxon>Nematoda</taxon>
        <taxon>Chromadorea</taxon>
        <taxon>Rhabditida</taxon>
        <taxon>Spirurina</taxon>
        <taxon>Spiruromorpha</taxon>
        <taxon>Spiruroidea</taxon>
        <taxon>Gongylonematidae</taxon>
        <taxon>Gongylonema</taxon>
    </lineage>
</organism>
<evidence type="ECO:0000256" key="1">
    <source>
        <dbReference type="ARBA" id="ARBA00006820"/>
    </source>
</evidence>
<keyword evidence="2" id="KW-0436">Ligase</keyword>
<evidence type="ECO:0000256" key="2">
    <source>
        <dbReference type="ARBA" id="ARBA00022598"/>
    </source>
</evidence>
<keyword evidence="9" id="KW-1185">Reference proteome</keyword>
<keyword evidence="7" id="KW-0812">Transmembrane</keyword>
<dbReference type="PANTHER" id="PTHR12241">
    <property type="entry name" value="TUBULIN POLYGLUTAMYLASE"/>
    <property type="match status" value="1"/>
</dbReference>
<sequence length="112" mass="12924">MVRVEDAVLKALLAVQAQIAAASRNVVVYPKCCFELFGFDVLIDTVMKPWLLEVNLSPSLSWFVFSFFLFFLEYCFIADLSFAGENLREEFPKKPLQNSQEESELRAKCLRF</sequence>
<dbReference type="Proteomes" id="UP000271098">
    <property type="component" value="Unassembled WGS sequence"/>
</dbReference>
<reference evidence="10" key="1">
    <citation type="submission" date="2016-06" db="UniProtKB">
        <authorList>
            <consortium name="WormBaseParasite"/>
        </authorList>
    </citation>
    <scope>IDENTIFICATION</scope>
</reference>
<dbReference type="GO" id="GO:0036064">
    <property type="term" value="C:ciliary basal body"/>
    <property type="evidence" value="ECO:0007669"/>
    <property type="project" value="TreeGrafter"/>
</dbReference>
<dbReference type="PROSITE" id="PS51221">
    <property type="entry name" value="TTL"/>
    <property type="match status" value="1"/>
</dbReference>
<accession>A0A183F0N3</accession>
<keyword evidence="4" id="KW-0067">ATP-binding</keyword>